<reference evidence="1 2" key="1">
    <citation type="journal article" date="2024" name="BMC Biol.">
        <title>Comparative genomics of Ascetosporea gives new insight into the evolutionary basis for animal parasitism in Rhizaria.</title>
        <authorList>
            <person name="Hiltunen Thoren M."/>
            <person name="Onut-Brannstrom I."/>
            <person name="Alfjorden A."/>
            <person name="Peckova H."/>
            <person name="Swords F."/>
            <person name="Hooper C."/>
            <person name="Holzer A.S."/>
            <person name="Bass D."/>
            <person name="Burki F."/>
        </authorList>
    </citation>
    <scope>NUCLEOTIDE SEQUENCE [LARGE SCALE GENOMIC DNA]</scope>
    <source>
        <strain evidence="1">20-A016</strain>
    </source>
</reference>
<evidence type="ECO:0000313" key="1">
    <source>
        <dbReference type="EMBL" id="MES1922812.1"/>
    </source>
</evidence>
<accession>A0ABV2AT44</accession>
<evidence type="ECO:0000313" key="2">
    <source>
        <dbReference type="Proteomes" id="UP001439008"/>
    </source>
</evidence>
<gene>
    <name evidence="1" type="ORF">MHBO_004336</name>
</gene>
<sequence length="65" mass="7255">MDIANSSKVRAMLFQNFCTPPKQLRWDESIIRKGYKHVIATTIDGVSSVGGSSRSSIPMVTVKQW</sequence>
<dbReference type="Proteomes" id="UP001439008">
    <property type="component" value="Unassembled WGS sequence"/>
</dbReference>
<comment type="caution">
    <text evidence="1">The sequence shown here is derived from an EMBL/GenBank/DDBJ whole genome shotgun (WGS) entry which is preliminary data.</text>
</comment>
<proteinExistence type="predicted"/>
<keyword evidence="2" id="KW-1185">Reference proteome</keyword>
<dbReference type="EMBL" id="JBDODL010003799">
    <property type="protein sequence ID" value="MES1922812.1"/>
    <property type="molecule type" value="Genomic_DNA"/>
</dbReference>
<protein>
    <submittedName>
        <fullName evidence="1">Uncharacterized protein</fullName>
    </submittedName>
</protein>
<name>A0ABV2AT44_9EUKA</name>
<organism evidence="1 2">
    <name type="scientific">Bonamia ostreae</name>
    <dbReference type="NCBI Taxonomy" id="126728"/>
    <lineage>
        <taxon>Eukaryota</taxon>
        <taxon>Sar</taxon>
        <taxon>Rhizaria</taxon>
        <taxon>Endomyxa</taxon>
        <taxon>Ascetosporea</taxon>
        <taxon>Haplosporida</taxon>
        <taxon>Bonamia</taxon>
    </lineage>
</organism>